<evidence type="ECO:0000313" key="3">
    <source>
        <dbReference type="Proteomes" id="UP000789508"/>
    </source>
</evidence>
<dbReference type="EMBL" id="CAJVPS010022470">
    <property type="protein sequence ID" value="CAG8710897.1"/>
    <property type="molecule type" value="Genomic_DNA"/>
</dbReference>
<keyword evidence="3" id="KW-1185">Reference proteome</keyword>
<protein>
    <submittedName>
        <fullName evidence="2">6423_t:CDS:1</fullName>
    </submittedName>
</protein>
<evidence type="ECO:0000256" key="1">
    <source>
        <dbReference type="SAM" id="SignalP"/>
    </source>
</evidence>
<keyword evidence="1" id="KW-0732">Signal</keyword>
<evidence type="ECO:0000313" key="2">
    <source>
        <dbReference type="EMBL" id="CAG8710897.1"/>
    </source>
</evidence>
<gene>
    <name evidence="2" type="ORF">ALEPTO_LOCUS11903</name>
</gene>
<accession>A0A9N9HY09</accession>
<organism evidence="2 3">
    <name type="scientific">Ambispora leptoticha</name>
    <dbReference type="NCBI Taxonomy" id="144679"/>
    <lineage>
        <taxon>Eukaryota</taxon>
        <taxon>Fungi</taxon>
        <taxon>Fungi incertae sedis</taxon>
        <taxon>Mucoromycota</taxon>
        <taxon>Glomeromycotina</taxon>
        <taxon>Glomeromycetes</taxon>
        <taxon>Archaeosporales</taxon>
        <taxon>Ambisporaceae</taxon>
        <taxon>Ambispora</taxon>
    </lineage>
</organism>
<reference evidence="2" key="1">
    <citation type="submission" date="2021-06" db="EMBL/GenBank/DDBJ databases">
        <authorList>
            <person name="Kallberg Y."/>
            <person name="Tangrot J."/>
            <person name="Rosling A."/>
        </authorList>
    </citation>
    <scope>NUCLEOTIDE SEQUENCE</scope>
    <source>
        <strain evidence="2">FL130A</strain>
    </source>
</reference>
<dbReference type="AlphaFoldDB" id="A0A9N9HY09"/>
<feature type="signal peptide" evidence="1">
    <location>
        <begin position="1"/>
        <end position="20"/>
    </location>
</feature>
<proteinExistence type="predicted"/>
<comment type="caution">
    <text evidence="2">The sequence shown here is derived from an EMBL/GenBank/DDBJ whole genome shotgun (WGS) entry which is preliminary data.</text>
</comment>
<sequence length="99" mass="10906">MKFFATLALLTAAISLTVDAAPTSSSVVKVNLMKNDLPEYFTWLQKSRINRNRALLKYSNNIRTAYNHGLVGQEAIVKLESASAPEIPIVPVIPEAIIH</sequence>
<dbReference type="Proteomes" id="UP000789508">
    <property type="component" value="Unassembled WGS sequence"/>
</dbReference>
<feature type="chain" id="PRO_5040409342" evidence="1">
    <location>
        <begin position="21"/>
        <end position="99"/>
    </location>
</feature>
<name>A0A9N9HY09_9GLOM</name>